<protein>
    <recommendedName>
        <fullName evidence="3">Zinc carboxypeptidase</fullName>
    </recommendedName>
</protein>
<name>A0A1U6IQ70_9SPHN</name>
<dbReference type="CDD" id="cd06233">
    <property type="entry name" value="M14-like"/>
    <property type="match status" value="1"/>
</dbReference>
<evidence type="ECO:0000313" key="1">
    <source>
        <dbReference type="EMBL" id="SLK10177.1"/>
    </source>
</evidence>
<dbReference type="SUPFAM" id="SSF53187">
    <property type="entry name" value="Zn-dependent exopeptidases"/>
    <property type="match status" value="1"/>
</dbReference>
<dbReference type="Proteomes" id="UP000190989">
    <property type="component" value="Unassembled WGS sequence"/>
</dbReference>
<dbReference type="AlphaFoldDB" id="A0A1U6IQ70"/>
<evidence type="ECO:0008006" key="3">
    <source>
        <dbReference type="Google" id="ProtNLM"/>
    </source>
</evidence>
<dbReference type="RefSeq" id="WP_079731763.1">
    <property type="nucleotide sequence ID" value="NZ_FVZE01000011.1"/>
</dbReference>
<keyword evidence="2" id="KW-1185">Reference proteome</keyword>
<organism evidence="1 2">
    <name type="scientific">Novosphingobium mathurense</name>
    <dbReference type="NCBI Taxonomy" id="428990"/>
    <lineage>
        <taxon>Bacteria</taxon>
        <taxon>Pseudomonadati</taxon>
        <taxon>Pseudomonadota</taxon>
        <taxon>Alphaproteobacteria</taxon>
        <taxon>Sphingomonadales</taxon>
        <taxon>Sphingomonadaceae</taxon>
        <taxon>Novosphingobium</taxon>
    </lineage>
</organism>
<reference evidence="2" key="1">
    <citation type="submission" date="2017-02" db="EMBL/GenBank/DDBJ databases">
        <authorList>
            <person name="Varghese N."/>
            <person name="Submissions S."/>
        </authorList>
    </citation>
    <scope>NUCLEOTIDE SEQUENCE [LARGE SCALE GENOMIC DNA]</scope>
    <source>
        <strain evidence="2">SM117</strain>
    </source>
</reference>
<accession>A0A1U6IQ70</accession>
<dbReference type="Gene3D" id="3.40.630.10">
    <property type="entry name" value="Zn peptidases"/>
    <property type="match status" value="1"/>
</dbReference>
<gene>
    <name evidence="1" type="ORF">SAMN06295987_1116</name>
</gene>
<dbReference type="InterPro" id="IPR021259">
    <property type="entry name" value="DUF2817"/>
</dbReference>
<evidence type="ECO:0000313" key="2">
    <source>
        <dbReference type="Proteomes" id="UP000190989"/>
    </source>
</evidence>
<sequence>MTTAHSFSADYQGARARFREHAKRAGGTLDTLAHPETGPDGCTLSTDIACFGDRDAPARLLLISGTHGVEGFCGSGAQIDLLRRGEMQRLPAGIGVVMVHAINPYGFAWRRRVTHENVDLNRNWIDFAAPLPRNPGYDELAGAIVPRARTPAALSQSAAALDAYGEKHGQIELVRALSGGQYAHPEGIFYGGTAPTWSRRAQESIVSEYLRGAGTVGIIDYHTGLGPEGYGEQINTHPRSSADFRRAHAWYGAALASVADGTSASAKIAGDGLSAAPALLPGAQVTAMALEFGTQPLDDVLEALRSDAWLHAYSDPSGPQAGAIKRQITEAFYVDRDDWRGMVAGQSLLAVRQALAALASAVSPAR</sequence>
<dbReference type="EMBL" id="FVZE01000011">
    <property type="protein sequence ID" value="SLK10177.1"/>
    <property type="molecule type" value="Genomic_DNA"/>
</dbReference>
<dbReference type="STRING" id="428990.SAMN06295987_1116"/>
<dbReference type="Pfam" id="PF10994">
    <property type="entry name" value="DUF2817"/>
    <property type="match status" value="1"/>
</dbReference>
<proteinExistence type="predicted"/>